<reference evidence="2" key="1">
    <citation type="submission" date="2022-11" db="EMBL/GenBank/DDBJ databases">
        <authorList>
            <person name="Petersen C."/>
        </authorList>
    </citation>
    <scope>NUCLEOTIDE SEQUENCE</scope>
    <source>
        <strain evidence="2">IBT 22155</strain>
    </source>
</reference>
<dbReference type="AlphaFoldDB" id="A0A9W9L2S0"/>
<accession>A0A9W9L2S0</accession>
<feature type="compositionally biased region" description="Basic and acidic residues" evidence="1">
    <location>
        <begin position="129"/>
        <end position="139"/>
    </location>
</feature>
<dbReference type="GeneID" id="81404702"/>
<evidence type="ECO:0000256" key="1">
    <source>
        <dbReference type="SAM" id="MobiDB-lite"/>
    </source>
</evidence>
<evidence type="ECO:0000313" key="3">
    <source>
        <dbReference type="Proteomes" id="UP001149079"/>
    </source>
</evidence>
<reference evidence="2" key="2">
    <citation type="journal article" date="2023" name="IMA Fungus">
        <title>Comparative genomic study of the Penicillium genus elucidates a diverse pangenome and 15 lateral gene transfer events.</title>
        <authorList>
            <person name="Petersen C."/>
            <person name="Sorensen T."/>
            <person name="Nielsen M.R."/>
            <person name="Sondergaard T.E."/>
            <person name="Sorensen J.L."/>
            <person name="Fitzpatrick D.A."/>
            <person name="Frisvad J.C."/>
            <person name="Nielsen K.L."/>
        </authorList>
    </citation>
    <scope>NUCLEOTIDE SEQUENCE</scope>
    <source>
        <strain evidence="2">IBT 22155</strain>
    </source>
</reference>
<dbReference type="OrthoDB" id="3945172at2759"/>
<sequence length="139" mass="15328">MRNHFISSTTPMLRNMSVSRPAWRLVQPLQSATHPLGLRAQRGVRNYSVFTKDWKGSNTEDHIRSRSDKGDNEDVHAEASSSATKEREENAGVGDDSKSGAVTERGGSKSSKKAKQDHPKAPEPVVGMNEERGRKGDQD</sequence>
<gene>
    <name evidence="2" type="ORF">N7515_004788</name>
</gene>
<evidence type="ECO:0000313" key="2">
    <source>
        <dbReference type="EMBL" id="KAJ5135510.1"/>
    </source>
</evidence>
<keyword evidence="3" id="KW-1185">Reference proteome</keyword>
<dbReference type="RefSeq" id="XP_056522482.1">
    <property type="nucleotide sequence ID" value="XM_056665532.1"/>
</dbReference>
<feature type="compositionally biased region" description="Basic and acidic residues" evidence="1">
    <location>
        <begin position="53"/>
        <end position="77"/>
    </location>
</feature>
<dbReference type="Proteomes" id="UP001149079">
    <property type="component" value="Unassembled WGS sequence"/>
</dbReference>
<proteinExistence type="predicted"/>
<feature type="compositionally biased region" description="Basic and acidic residues" evidence="1">
    <location>
        <begin position="84"/>
        <end position="98"/>
    </location>
</feature>
<organism evidence="2 3">
    <name type="scientific">Penicillium bovifimosum</name>
    <dbReference type="NCBI Taxonomy" id="126998"/>
    <lineage>
        <taxon>Eukaryota</taxon>
        <taxon>Fungi</taxon>
        <taxon>Dikarya</taxon>
        <taxon>Ascomycota</taxon>
        <taxon>Pezizomycotina</taxon>
        <taxon>Eurotiomycetes</taxon>
        <taxon>Eurotiomycetidae</taxon>
        <taxon>Eurotiales</taxon>
        <taxon>Aspergillaceae</taxon>
        <taxon>Penicillium</taxon>
    </lineage>
</organism>
<feature type="region of interest" description="Disordered" evidence="1">
    <location>
        <begin position="53"/>
        <end position="139"/>
    </location>
</feature>
<dbReference type="EMBL" id="JAPQKL010000004">
    <property type="protein sequence ID" value="KAJ5135510.1"/>
    <property type="molecule type" value="Genomic_DNA"/>
</dbReference>
<name>A0A9W9L2S0_9EURO</name>
<comment type="caution">
    <text evidence="2">The sequence shown here is derived from an EMBL/GenBank/DDBJ whole genome shotgun (WGS) entry which is preliminary data.</text>
</comment>
<protein>
    <submittedName>
        <fullName evidence="2">Uncharacterized protein</fullName>
    </submittedName>
</protein>